<evidence type="ECO:0000313" key="3">
    <source>
        <dbReference type="Proteomes" id="UP000054771"/>
    </source>
</evidence>
<dbReference type="Proteomes" id="UP000054771">
    <property type="component" value="Unassembled WGS sequence"/>
</dbReference>
<dbReference type="InterPro" id="IPR035994">
    <property type="entry name" value="Nucleoside_phosphorylase_sf"/>
</dbReference>
<dbReference type="Pfam" id="PF01048">
    <property type="entry name" value="PNP_UDP_1"/>
    <property type="match status" value="1"/>
</dbReference>
<reference evidence="3" key="1">
    <citation type="journal article" date="2016" name="Genome Announc.">
        <title>Draft genome sequences of fungus Aspergillus calidoustus.</title>
        <authorList>
            <person name="Horn F."/>
            <person name="Linde J."/>
            <person name="Mattern D.J."/>
            <person name="Walther G."/>
            <person name="Guthke R."/>
            <person name="Scherlach K."/>
            <person name="Martin K."/>
            <person name="Brakhage A.A."/>
            <person name="Petzke L."/>
            <person name="Valiante V."/>
        </authorList>
    </citation>
    <scope>NUCLEOTIDE SEQUENCE [LARGE SCALE GENOMIC DNA]</scope>
    <source>
        <strain evidence="3">SF006504</strain>
    </source>
</reference>
<name>A0A0U5G003_ASPCI</name>
<dbReference type="AlphaFoldDB" id="A0A0U5G003"/>
<organism evidence="2 3">
    <name type="scientific">Aspergillus calidoustus</name>
    <dbReference type="NCBI Taxonomy" id="454130"/>
    <lineage>
        <taxon>Eukaryota</taxon>
        <taxon>Fungi</taxon>
        <taxon>Dikarya</taxon>
        <taxon>Ascomycota</taxon>
        <taxon>Pezizomycotina</taxon>
        <taxon>Eurotiomycetes</taxon>
        <taxon>Eurotiomycetidae</taxon>
        <taxon>Eurotiales</taxon>
        <taxon>Aspergillaceae</taxon>
        <taxon>Aspergillus</taxon>
        <taxon>Aspergillus subgen. Nidulantes</taxon>
    </lineage>
</organism>
<dbReference type="InterPro" id="IPR000845">
    <property type="entry name" value="Nucleoside_phosphorylase_d"/>
</dbReference>
<dbReference type="InterPro" id="IPR053137">
    <property type="entry name" value="NLR-like"/>
</dbReference>
<keyword evidence="3" id="KW-1185">Reference proteome</keyword>
<dbReference type="PANTHER" id="PTHR46082">
    <property type="entry name" value="ATP/GTP-BINDING PROTEIN-RELATED"/>
    <property type="match status" value="1"/>
</dbReference>
<dbReference type="SUPFAM" id="SSF53167">
    <property type="entry name" value="Purine and uridine phosphorylases"/>
    <property type="match status" value="1"/>
</dbReference>
<dbReference type="GO" id="GO:0003824">
    <property type="term" value="F:catalytic activity"/>
    <property type="evidence" value="ECO:0007669"/>
    <property type="project" value="InterPro"/>
</dbReference>
<feature type="domain" description="Nucleoside phosphorylase" evidence="1">
    <location>
        <begin position="16"/>
        <end position="300"/>
    </location>
</feature>
<proteinExistence type="predicted"/>
<evidence type="ECO:0000259" key="1">
    <source>
        <dbReference type="Pfam" id="PF01048"/>
    </source>
</evidence>
<dbReference type="PANTHER" id="PTHR46082:SF11">
    <property type="entry name" value="AAA+ ATPASE DOMAIN-CONTAINING PROTEIN-RELATED"/>
    <property type="match status" value="1"/>
</dbReference>
<dbReference type="Gene3D" id="3.40.50.1580">
    <property type="entry name" value="Nucleoside phosphorylase domain"/>
    <property type="match status" value="1"/>
</dbReference>
<dbReference type="OrthoDB" id="1577640at2759"/>
<sequence length="334" mass="36740">MADPSKYTVGWICALRVEAVAAQALLEEKHGRPAFVQPHDSNSYLLGSIAGHNVVIATLPDGEYGTAAAAWAASQMLNSFPNIRMGFMIGVGGGAPSAKNDIRLGDIVVGVPRDGENGVFEYDFGAMVQGERFQVTRSLNQAPTILRSGVAALRREYTVKRHRIQDEVDAALERYPDLRDEFQRPPPGTDRLFKSTIIYDANTQFHERCLVQREERPAHTESPRIWYGTIASANQVMNDATIRDALSAEKNVLCFEMLAAGVVNHFPCLVIRGICDYSDSHGNETWQGYAALVAAVYAKRMLEMIAPTIDEVVRAIQEKAKGELGKLSQASSRE</sequence>
<dbReference type="OMA" id="ICAVNTE"/>
<dbReference type="STRING" id="454130.A0A0U5G003"/>
<dbReference type="GO" id="GO:0009116">
    <property type="term" value="P:nucleoside metabolic process"/>
    <property type="evidence" value="ECO:0007669"/>
    <property type="project" value="InterPro"/>
</dbReference>
<dbReference type="EMBL" id="CDMC01000004">
    <property type="protein sequence ID" value="CEL04934.1"/>
    <property type="molecule type" value="Genomic_DNA"/>
</dbReference>
<accession>A0A0U5G003</accession>
<protein>
    <recommendedName>
        <fullName evidence="1">Nucleoside phosphorylase domain-containing protein</fullName>
    </recommendedName>
</protein>
<evidence type="ECO:0000313" key="2">
    <source>
        <dbReference type="EMBL" id="CEL04934.1"/>
    </source>
</evidence>
<gene>
    <name evidence="2" type="ORF">ASPCAL06058</name>
</gene>